<dbReference type="EMBL" id="JAKWBL010000004">
    <property type="protein sequence ID" value="MCH5600346.1"/>
    <property type="molecule type" value="Genomic_DNA"/>
</dbReference>
<evidence type="ECO:0000313" key="2">
    <source>
        <dbReference type="EMBL" id="MCH5600346.1"/>
    </source>
</evidence>
<feature type="domain" description="LUD" evidence="1">
    <location>
        <begin position="103"/>
        <end position="207"/>
    </location>
</feature>
<evidence type="ECO:0000259" key="1">
    <source>
        <dbReference type="Pfam" id="PF02589"/>
    </source>
</evidence>
<dbReference type="InterPro" id="IPR037171">
    <property type="entry name" value="NagB/RpiA_transferase-like"/>
</dbReference>
<dbReference type="RefSeq" id="WP_240832423.1">
    <property type="nucleotide sequence ID" value="NZ_JAKWBL010000004.1"/>
</dbReference>
<protein>
    <submittedName>
        <fullName evidence="2">Lactate utilization protein</fullName>
    </submittedName>
</protein>
<reference evidence="2 3" key="1">
    <citation type="submission" date="2022-02" db="EMBL/GenBank/DDBJ databases">
        <authorList>
            <person name="Min J."/>
        </authorList>
    </citation>
    <scope>NUCLEOTIDE SEQUENCE [LARGE SCALE GENOMIC DNA]</scope>
    <source>
        <strain evidence="2 3">GR10-1</strain>
    </source>
</reference>
<name>A0ABS9SPP6_9BACT</name>
<dbReference type="PANTHER" id="PTHR43682:SF1">
    <property type="entry name" value="LACTATE UTILIZATION PROTEIN C"/>
    <property type="match status" value="1"/>
</dbReference>
<evidence type="ECO:0000313" key="3">
    <source>
        <dbReference type="Proteomes" id="UP001202248"/>
    </source>
</evidence>
<dbReference type="PANTHER" id="PTHR43682">
    <property type="entry name" value="LACTATE UTILIZATION PROTEIN C"/>
    <property type="match status" value="1"/>
</dbReference>
<keyword evidence="3" id="KW-1185">Reference proteome</keyword>
<dbReference type="InterPro" id="IPR003741">
    <property type="entry name" value="LUD_dom"/>
</dbReference>
<dbReference type="Gene3D" id="3.40.50.10420">
    <property type="entry name" value="NagB/RpiA/CoA transferase-like"/>
    <property type="match status" value="1"/>
</dbReference>
<dbReference type="InterPro" id="IPR024185">
    <property type="entry name" value="FTHF_cligase-like_sf"/>
</dbReference>
<dbReference type="Pfam" id="PF02589">
    <property type="entry name" value="LUD_dom"/>
    <property type="match status" value="1"/>
</dbReference>
<accession>A0ABS9SPP6</accession>
<proteinExistence type="predicted"/>
<dbReference type="Proteomes" id="UP001202248">
    <property type="component" value="Unassembled WGS sequence"/>
</dbReference>
<sequence>MQSGKGNILKKIREALTQPTPIPFPKSEGQSSVFEPLNQEIEVEFAERFTALQGRFAFCFDEKHLVKQFNELAVSQGWKAIYCIDHNISELLKGGLGFLNDFENLAGCDVAITGCEYLVARTGSIVMSAAEKSGRNTSVYAPVHVCIAYTNQLVYDIKDALEATKEKYGSQLPSLITFATGPSRTADIEKTLVVGVHGPKEVYVFLVDDKG</sequence>
<dbReference type="SUPFAM" id="SSF100950">
    <property type="entry name" value="NagB/RpiA/CoA transferase-like"/>
    <property type="match status" value="1"/>
</dbReference>
<gene>
    <name evidence="2" type="ORF">MKP09_21720</name>
</gene>
<comment type="caution">
    <text evidence="2">The sequence shown here is derived from an EMBL/GenBank/DDBJ whole genome shotgun (WGS) entry which is preliminary data.</text>
</comment>
<organism evidence="2 3">
    <name type="scientific">Niabella ginsengisoli</name>
    <dbReference type="NCBI Taxonomy" id="522298"/>
    <lineage>
        <taxon>Bacteria</taxon>
        <taxon>Pseudomonadati</taxon>
        <taxon>Bacteroidota</taxon>
        <taxon>Chitinophagia</taxon>
        <taxon>Chitinophagales</taxon>
        <taxon>Chitinophagaceae</taxon>
        <taxon>Niabella</taxon>
    </lineage>
</organism>